<dbReference type="EMBL" id="JAGSXJ010000058">
    <property type="protein sequence ID" value="KAH6658844.1"/>
    <property type="molecule type" value="Genomic_DNA"/>
</dbReference>
<gene>
    <name evidence="2" type="ORF">F5X68DRAFT_145744</name>
</gene>
<comment type="caution">
    <text evidence="2">The sequence shown here is derived from an EMBL/GenBank/DDBJ whole genome shotgun (WGS) entry which is preliminary data.</text>
</comment>
<dbReference type="Proteomes" id="UP000770015">
    <property type="component" value="Unassembled WGS sequence"/>
</dbReference>
<accession>A0A9P8UVL6</accession>
<evidence type="ECO:0000313" key="3">
    <source>
        <dbReference type="Proteomes" id="UP000770015"/>
    </source>
</evidence>
<evidence type="ECO:0000259" key="1">
    <source>
        <dbReference type="Pfam" id="PF01370"/>
    </source>
</evidence>
<dbReference type="InterPro" id="IPR001509">
    <property type="entry name" value="Epimerase_deHydtase"/>
</dbReference>
<feature type="domain" description="NAD-dependent epimerase/dehydratase" evidence="1">
    <location>
        <begin position="5"/>
        <end position="197"/>
    </location>
</feature>
<dbReference type="PANTHER" id="PTHR43103:SF6">
    <property type="entry name" value="PUTATIVE-RELATED"/>
    <property type="match status" value="1"/>
</dbReference>
<name>A0A9P8UVL6_9PEZI</name>
<protein>
    <recommendedName>
        <fullName evidence="1">NAD-dependent epimerase/dehydratase domain-containing protein</fullName>
    </recommendedName>
</protein>
<dbReference type="AlphaFoldDB" id="A0A9P8UVL6"/>
<dbReference type="Pfam" id="PF01370">
    <property type="entry name" value="Epimerase"/>
    <property type="match status" value="1"/>
</dbReference>
<dbReference type="PANTHER" id="PTHR43103">
    <property type="entry name" value="NUCLEOSIDE-DIPHOSPHATE-SUGAR EPIMERASE"/>
    <property type="match status" value="1"/>
</dbReference>
<dbReference type="InterPro" id="IPR036291">
    <property type="entry name" value="NAD(P)-bd_dom_sf"/>
</dbReference>
<proteinExistence type="predicted"/>
<sequence>MGKRIVVTGGSGKAGRLIIQYLLDQGHEILNLDLNPLQGELSQRVHTLRVDLSDTGQVYSALLSHFRLSEPFEEPTQLVPDAVIHLAGFARNMIVPDNETFRGNTLSTYNILESACRLGIRKVILASSVCVYGVTYAEGDVNFTSFPVDEDTEPKPMDVYSLSKVCAEQAAQSFARRFGIDAYVLRIGAVIAPDEYNAAFDRYVHEPSRWKVHGWSYTDGRDLGQMCHRAVEKNGLGFQIFNATNDCITNTHLTTTFLREQCPQTPHTRTLGEREAPMSNAKMKRLLGFEEEHPWTAHYTAAPR</sequence>
<dbReference type="CDD" id="cd08946">
    <property type="entry name" value="SDR_e"/>
    <property type="match status" value="1"/>
</dbReference>
<evidence type="ECO:0000313" key="2">
    <source>
        <dbReference type="EMBL" id="KAH6658844.1"/>
    </source>
</evidence>
<dbReference type="Gene3D" id="3.40.50.720">
    <property type="entry name" value="NAD(P)-binding Rossmann-like Domain"/>
    <property type="match status" value="1"/>
</dbReference>
<dbReference type="OrthoDB" id="202470at2759"/>
<dbReference type="SUPFAM" id="SSF51735">
    <property type="entry name" value="NAD(P)-binding Rossmann-fold domains"/>
    <property type="match status" value="1"/>
</dbReference>
<organism evidence="2 3">
    <name type="scientific">Plectosphaerella plurivora</name>
    <dbReference type="NCBI Taxonomy" id="936078"/>
    <lineage>
        <taxon>Eukaryota</taxon>
        <taxon>Fungi</taxon>
        <taxon>Dikarya</taxon>
        <taxon>Ascomycota</taxon>
        <taxon>Pezizomycotina</taxon>
        <taxon>Sordariomycetes</taxon>
        <taxon>Hypocreomycetidae</taxon>
        <taxon>Glomerellales</taxon>
        <taxon>Plectosphaerellaceae</taxon>
        <taxon>Plectosphaerella</taxon>
    </lineage>
</organism>
<reference evidence="2" key="1">
    <citation type="journal article" date="2021" name="Nat. Commun.">
        <title>Genetic determinants of endophytism in the Arabidopsis root mycobiome.</title>
        <authorList>
            <person name="Mesny F."/>
            <person name="Miyauchi S."/>
            <person name="Thiergart T."/>
            <person name="Pickel B."/>
            <person name="Atanasova L."/>
            <person name="Karlsson M."/>
            <person name="Huettel B."/>
            <person name="Barry K.W."/>
            <person name="Haridas S."/>
            <person name="Chen C."/>
            <person name="Bauer D."/>
            <person name="Andreopoulos W."/>
            <person name="Pangilinan J."/>
            <person name="LaButti K."/>
            <person name="Riley R."/>
            <person name="Lipzen A."/>
            <person name="Clum A."/>
            <person name="Drula E."/>
            <person name="Henrissat B."/>
            <person name="Kohler A."/>
            <person name="Grigoriev I.V."/>
            <person name="Martin F.M."/>
            <person name="Hacquard S."/>
        </authorList>
    </citation>
    <scope>NUCLEOTIDE SEQUENCE</scope>
    <source>
        <strain evidence="2">MPI-SDFR-AT-0117</strain>
    </source>
</reference>
<keyword evidence="3" id="KW-1185">Reference proteome</keyword>